<dbReference type="InterPro" id="IPR050388">
    <property type="entry name" value="ABC_Ni/Peptide_Import"/>
</dbReference>
<dbReference type="CDD" id="cd03257">
    <property type="entry name" value="ABC_NikE_OppD_transporters"/>
    <property type="match status" value="1"/>
</dbReference>
<evidence type="ECO:0000256" key="3">
    <source>
        <dbReference type="ARBA" id="ARBA00022448"/>
    </source>
</evidence>
<organism evidence="9 10">
    <name type="scientific">Cohnella faecalis</name>
    <dbReference type="NCBI Taxonomy" id="2315694"/>
    <lineage>
        <taxon>Bacteria</taxon>
        <taxon>Bacillati</taxon>
        <taxon>Bacillota</taxon>
        <taxon>Bacilli</taxon>
        <taxon>Bacillales</taxon>
        <taxon>Paenibacillaceae</taxon>
        <taxon>Cohnella</taxon>
    </lineage>
</organism>
<proteinExistence type="inferred from homology"/>
<feature type="domain" description="ABC transporter" evidence="8">
    <location>
        <begin position="5"/>
        <end position="259"/>
    </location>
</feature>
<keyword evidence="7" id="KW-0472">Membrane</keyword>
<dbReference type="Gene3D" id="3.40.50.300">
    <property type="entry name" value="P-loop containing nucleotide triphosphate hydrolases"/>
    <property type="match status" value="1"/>
</dbReference>
<dbReference type="GO" id="GO:0015833">
    <property type="term" value="P:peptide transport"/>
    <property type="evidence" value="ECO:0007669"/>
    <property type="project" value="InterPro"/>
</dbReference>
<accession>A0A398D201</accession>
<dbReference type="SUPFAM" id="SSF52540">
    <property type="entry name" value="P-loop containing nucleoside triphosphate hydrolases"/>
    <property type="match status" value="1"/>
</dbReference>
<sequence>MAGDNHLLDVQKLKTWFRTEKGSVAAVDGVSFHVREGEFIGIVGESGCGKSVTSQSIMRLLDEKRRVRYEGEVNYRGENLLQLPPSRMRSIRGNEISMIFQDPMSSLNPVFTIGKQLTEAITLHERVSRRAARERAIELLRLTGIPAPERRMGEYPHQLSGGMRQRIMIAIALACRPALLIADEPTTALDVTIQAQILDLLGELNRSYGMSVLLITHDLGVVAEVCSRVLVMYLGQIVEEAPVHELFARPRHPYTKSLMRAVPTLDSDRSQELPAIDGSVPTLYHIPPGCRFAPRCPYADERCTGPEQPPVVQVGEGHSARCWHAESLMEGGARDDDCA</sequence>
<evidence type="ECO:0000256" key="4">
    <source>
        <dbReference type="ARBA" id="ARBA00022475"/>
    </source>
</evidence>
<dbReference type="FunFam" id="3.40.50.300:FF:000016">
    <property type="entry name" value="Oligopeptide ABC transporter ATP-binding component"/>
    <property type="match status" value="1"/>
</dbReference>
<keyword evidence="3" id="KW-0813">Transport</keyword>
<dbReference type="GO" id="GO:0005886">
    <property type="term" value="C:plasma membrane"/>
    <property type="evidence" value="ECO:0007669"/>
    <property type="project" value="UniProtKB-SubCell"/>
</dbReference>
<evidence type="ECO:0000256" key="5">
    <source>
        <dbReference type="ARBA" id="ARBA00022741"/>
    </source>
</evidence>
<dbReference type="NCBIfam" id="TIGR01727">
    <property type="entry name" value="oligo_HPY"/>
    <property type="match status" value="1"/>
</dbReference>
<evidence type="ECO:0000256" key="6">
    <source>
        <dbReference type="ARBA" id="ARBA00022840"/>
    </source>
</evidence>
<evidence type="ECO:0000256" key="1">
    <source>
        <dbReference type="ARBA" id="ARBA00004202"/>
    </source>
</evidence>
<dbReference type="PANTHER" id="PTHR43297:SF2">
    <property type="entry name" value="DIPEPTIDE TRANSPORT ATP-BINDING PROTEIN DPPD"/>
    <property type="match status" value="1"/>
</dbReference>
<dbReference type="Pfam" id="PF08352">
    <property type="entry name" value="oligo_HPY"/>
    <property type="match status" value="1"/>
</dbReference>
<dbReference type="Proteomes" id="UP000266340">
    <property type="component" value="Unassembled WGS sequence"/>
</dbReference>
<dbReference type="PROSITE" id="PS50893">
    <property type="entry name" value="ABC_TRANSPORTER_2"/>
    <property type="match status" value="1"/>
</dbReference>
<comment type="subcellular location">
    <subcellularLocation>
        <location evidence="1">Cell membrane</location>
        <topology evidence="1">Peripheral membrane protein</topology>
    </subcellularLocation>
</comment>
<dbReference type="InterPro" id="IPR013563">
    <property type="entry name" value="Oligopep_ABC_C"/>
</dbReference>
<dbReference type="InterPro" id="IPR017871">
    <property type="entry name" value="ABC_transporter-like_CS"/>
</dbReference>
<keyword evidence="4" id="KW-1003">Cell membrane</keyword>
<comment type="caution">
    <text evidence="9">The sequence shown here is derived from an EMBL/GenBank/DDBJ whole genome shotgun (WGS) entry which is preliminary data.</text>
</comment>
<dbReference type="SMART" id="SM00382">
    <property type="entry name" value="AAA"/>
    <property type="match status" value="1"/>
</dbReference>
<keyword evidence="10" id="KW-1185">Reference proteome</keyword>
<evidence type="ECO:0000313" key="10">
    <source>
        <dbReference type="Proteomes" id="UP000266340"/>
    </source>
</evidence>
<dbReference type="OrthoDB" id="9802264at2"/>
<evidence type="ECO:0000256" key="2">
    <source>
        <dbReference type="ARBA" id="ARBA00005417"/>
    </source>
</evidence>
<protein>
    <submittedName>
        <fullName evidence="9">ABC transporter ATP-binding protein</fullName>
    </submittedName>
</protein>
<evidence type="ECO:0000259" key="8">
    <source>
        <dbReference type="PROSITE" id="PS50893"/>
    </source>
</evidence>
<reference evidence="9 10" key="1">
    <citation type="submission" date="2018-09" db="EMBL/GenBank/DDBJ databases">
        <title>Cohnella cavernae sp. nov., isolated from a karst cave.</title>
        <authorList>
            <person name="Zhu H."/>
        </authorList>
    </citation>
    <scope>NUCLEOTIDE SEQUENCE [LARGE SCALE GENOMIC DNA]</scope>
    <source>
        <strain evidence="9 10">K2E09-144</strain>
    </source>
</reference>
<keyword evidence="6 9" id="KW-0067">ATP-binding</keyword>
<evidence type="ECO:0000313" key="9">
    <source>
        <dbReference type="EMBL" id="RIE05134.1"/>
    </source>
</evidence>
<name>A0A398D201_9BACL</name>
<dbReference type="InterPro" id="IPR003593">
    <property type="entry name" value="AAA+_ATPase"/>
</dbReference>
<dbReference type="InterPro" id="IPR027417">
    <property type="entry name" value="P-loop_NTPase"/>
</dbReference>
<dbReference type="Pfam" id="PF00005">
    <property type="entry name" value="ABC_tran"/>
    <property type="match status" value="1"/>
</dbReference>
<dbReference type="InterPro" id="IPR003439">
    <property type="entry name" value="ABC_transporter-like_ATP-bd"/>
</dbReference>
<dbReference type="PROSITE" id="PS00211">
    <property type="entry name" value="ABC_TRANSPORTER_1"/>
    <property type="match status" value="1"/>
</dbReference>
<dbReference type="GO" id="GO:0005524">
    <property type="term" value="F:ATP binding"/>
    <property type="evidence" value="ECO:0007669"/>
    <property type="project" value="UniProtKB-KW"/>
</dbReference>
<gene>
    <name evidence="9" type="ORF">D3H35_02545</name>
</gene>
<evidence type="ECO:0000256" key="7">
    <source>
        <dbReference type="ARBA" id="ARBA00023136"/>
    </source>
</evidence>
<dbReference type="AlphaFoldDB" id="A0A398D201"/>
<comment type="similarity">
    <text evidence="2">Belongs to the ABC transporter superfamily.</text>
</comment>
<keyword evidence="5" id="KW-0547">Nucleotide-binding</keyword>
<dbReference type="PANTHER" id="PTHR43297">
    <property type="entry name" value="OLIGOPEPTIDE TRANSPORT ATP-BINDING PROTEIN APPD"/>
    <property type="match status" value="1"/>
</dbReference>
<dbReference type="GO" id="GO:0016887">
    <property type="term" value="F:ATP hydrolysis activity"/>
    <property type="evidence" value="ECO:0007669"/>
    <property type="project" value="InterPro"/>
</dbReference>
<dbReference type="EMBL" id="QXJM01000016">
    <property type="protein sequence ID" value="RIE05134.1"/>
    <property type="molecule type" value="Genomic_DNA"/>
</dbReference>